<organism evidence="2 3">
    <name type="scientific">Gulosibacter macacae</name>
    <dbReference type="NCBI Taxonomy" id="2488791"/>
    <lineage>
        <taxon>Bacteria</taxon>
        <taxon>Bacillati</taxon>
        <taxon>Actinomycetota</taxon>
        <taxon>Actinomycetes</taxon>
        <taxon>Micrococcales</taxon>
        <taxon>Microbacteriaceae</taxon>
        <taxon>Gulosibacter</taxon>
    </lineage>
</organism>
<dbReference type="Proteomes" id="UP000274391">
    <property type="component" value="Unassembled WGS sequence"/>
</dbReference>
<dbReference type="AlphaFoldDB" id="A0A3P3VTE0"/>
<dbReference type="RefSeq" id="WP_124973457.1">
    <property type="nucleotide sequence ID" value="NZ_RQVS01000014.1"/>
</dbReference>
<comment type="caution">
    <text evidence="2">The sequence shown here is derived from an EMBL/GenBank/DDBJ whole genome shotgun (WGS) entry which is preliminary data.</text>
</comment>
<evidence type="ECO:0008006" key="4">
    <source>
        <dbReference type="Google" id="ProtNLM"/>
    </source>
</evidence>
<name>A0A3P3VTE0_9MICO</name>
<accession>A0A3P3VTE0</accession>
<protein>
    <recommendedName>
        <fullName evidence="4">Helix-turn-helix domain-containing protein</fullName>
    </recommendedName>
</protein>
<evidence type="ECO:0000256" key="1">
    <source>
        <dbReference type="SAM" id="Coils"/>
    </source>
</evidence>
<feature type="coiled-coil region" evidence="1">
    <location>
        <begin position="5"/>
        <end position="32"/>
    </location>
</feature>
<evidence type="ECO:0000313" key="2">
    <source>
        <dbReference type="EMBL" id="RRJ85920.1"/>
    </source>
</evidence>
<proteinExistence type="predicted"/>
<dbReference type="EMBL" id="RQVS01000014">
    <property type="protein sequence ID" value="RRJ85920.1"/>
    <property type="molecule type" value="Genomic_DNA"/>
</dbReference>
<reference evidence="2 3" key="1">
    <citation type="submission" date="2018-11" db="EMBL/GenBank/DDBJ databases">
        <title>YIM 102482-1 draft genome.</title>
        <authorList>
            <person name="Li G."/>
            <person name="Jiang Y."/>
        </authorList>
    </citation>
    <scope>NUCLEOTIDE SEQUENCE [LARGE SCALE GENOMIC DNA]</scope>
    <source>
        <strain evidence="2 3">YIM 102482-1</strain>
    </source>
</reference>
<sequence>MTTDLERAGAKLRRARAALAKATEEAQAAALQALAEGHAEAAVARDLGVDRMTVRKWAGKR</sequence>
<keyword evidence="3" id="KW-1185">Reference proteome</keyword>
<dbReference type="InterPro" id="IPR036388">
    <property type="entry name" value="WH-like_DNA-bd_sf"/>
</dbReference>
<keyword evidence="1" id="KW-0175">Coiled coil</keyword>
<dbReference type="Pfam" id="PF13384">
    <property type="entry name" value="HTH_23"/>
    <property type="match status" value="1"/>
</dbReference>
<gene>
    <name evidence="2" type="ORF">EG850_11075</name>
</gene>
<evidence type="ECO:0000313" key="3">
    <source>
        <dbReference type="Proteomes" id="UP000274391"/>
    </source>
</evidence>
<dbReference type="Gene3D" id="1.10.10.10">
    <property type="entry name" value="Winged helix-like DNA-binding domain superfamily/Winged helix DNA-binding domain"/>
    <property type="match status" value="1"/>
</dbReference>